<protein>
    <submittedName>
        <fullName evidence="2">Mediator of RNA polymerase II transcription subunit 16</fullName>
    </submittedName>
</protein>
<evidence type="ECO:0000256" key="1">
    <source>
        <dbReference type="SAM" id="MobiDB-lite"/>
    </source>
</evidence>
<dbReference type="AlphaFoldDB" id="A0A6A2X685"/>
<dbReference type="InterPro" id="IPR038836">
    <property type="entry name" value="MED16"/>
</dbReference>
<sequence>MSQQPGPGDNKDPEEAPVAQPVESTAVKSSPEKQVAGVGEDEVITSLEKTEDSTMEDESVNPATVFCIWLKQPRSNLQYKMRVPELCRNFSAVAWCGKLNAIACATETCARIPSSNANPPFWIPIQIVIPERPTECAVFNVTADSPRDSVQFIEWSPTSCLRALLIANFHGRVTIWTQPSQGPAHLVRDASFWRREHEWRQDIAVVTKWLSGVSPYRWLSPKSSNPANSKSTFEEKFLSQQSQNSARWPNFLCVCSVFSSGSVQLHWSQWPPTQGSVARKWFCTSKGILGAGPSGIMAADAIVTDSGALHVAGVPIVNPSTVVVWEVTPGAGNGFQATAKTSTSNGIPPSVNPPNWAGFAPLAAYLFSWQEYLISEAKQGKKPTDQDFNDVVNHYWGSGVTAVAFDPTRGGSVIAVVIVEGQYMSPYDPDEGPTITGWRVQRWESSLQQSPSSCYETNSDAQKASDLNAEKAYRVSFDPFDLPSDVRTLARIVYSAHGGEIAISFLRGGVHIFSGPNFTPVDNYQINVGSAIAAPAFSSTSCCSASVWHDTSKDRTMLKIIRVLPPAVSSSQIKATHQPGNALLLRGFGGAFWLELIGGMPLAHRQQYGPSLDRIKCRLLEGTNAQEVRAMVLDMQARLLLDMLGKGIESALVNPSALVAEPWQASGETLSSIDPESMAVDPALVQSIQAYVDAVLDLASHFITRLRRYASFCRTLASHAVTAGTGSNRNMVTSPTQSSATPATSQAGQSGTTSSTGSTQMQAWVQGAIAKISGSTDGVSTSTPNPISGPSSFMPISINTGTFPGTPAVRLIGDCHFLHRLCQLLLFCFFFRRALQPRFAQRNTDANPQKPQPGALGKMEEVNSVVAKPTTMTRPDEAQGARGGQLVPGGKGAEDGPAGRLKIGSGNAGQGYTFEEVKVLFLILMDLCRRTSALARPLPVSQVGSSSIQVRLHYIDGNYTVLPEVVEASLGPHMQNMPRPRGADAAGLLLRELELHPPSEEWHRRNMFGGPWSDHEDLSSDDSPRLSNSVDLLDRSTLESSNVHNGAQTLWPRKRRLSERDAAFGLNTSVGLGAYLGIMGSRRDVVTAVWKTGLEGVWYKCMRCLRQTSAFTSPDSPNQPSQNERVNWWISQWAYGCPMCGGPWVRVV</sequence>
<comment type="caution">
    <text evidence="2">The sequence shown here is derived from an EMBL/GenBank/DDBJ whole genome shotgun (WGS) entry which is preliminary data.</text>
</comment>
<name>A0A6A2X685_HIBSY</name>
<feature type="region of interest" description="Disordered" evidence="1">
    <location>
        <begin position="842"/>
        <end position="861"/>
    </location>
</feature>
<evidence type="ECO:0000313" key="2">
    <source>
        <dbReference type="EMBL" id="KAE8670601.1"/>
    </source>
</evidence>
<keyword evidence="3" id="KW-1185">Reference proteome</keyword>
<accession>A0A6A2X685</accession>
<feature type="region of interest" description="Disordered" evidence="1">
    <location>
        <begin position="1"/>
        <end position="56"/>
    </location>
</feature>
<dbReference type="GO" id="GO:0006355">
    <property type="term" value="P:regulation of DNA-templated transcription"/>
    <property type="evidence" value="ECO:0007669"/>
    <property type="project" value="InterPro"/>
</dbReference>
<gene>
    <name evidence="2" type="ORF">F3Y22_tig00112117pilonHSYRG00015</name>
</gene>
<dbReference type="Proteomes" id="UP000436088">
    <property type="component" value="Unassembled WGS sequence"/>
</dbReference>
<organism evidence="2 3">
    <name type="scientific">Hibiscus syriacus</name>
    <name type="common">Rose of Sharon</name>
    <dbReference type="NCBI Taxonomy" id="106335"/>
    <lineage>
        <taxon>Eukaryota</taxon>
        <taxon>Viridiplantae</taxon>
        <taxon>Streptophyta</taxon>
        <taxon>Embryophyta</taxon>
        <taxon>Tracheophyta</taxon>
        <taxon>Spermatophyta</taxon>
        <taxon>Magnoliopsida</taxon>
        <taxon>eudicotyledons</taxon>
        <taxon>Gunneridae</taxon>
        <taxon>Pentapetalae</taxon>
        <taxon>rosids</taxon>
        <taxon>malvids</taxon>
        <taxon>Malvales</taxon>
        <taxon>Malvaceae</taxon>
        <taxon>Malvoideae</taxon>
        <taxon>Hibiscus</taxon>
    </lineage>
</organism>
<dbReference type="PANTHER" id="PTHR35130">
    <property type="entry name" value="MEDIATOR OF RNA POLYMERASE II TRANSCRIPTION SUBUNIT 16"/>
    <property type="match status" value="1"/>
</dbReference>
<feature type="region of interest" description="Disordered" evidence="1">
    <location>
        <begin position="871"/>
        <end position="905"/>
    </location>
</feature>
<dbReference type="GO" id="GO:0016592">
    <property type="term" value="C:mediator complex"/>
    <property type="evidence" value="ECO:0007669"/>
    <property type="project" value="InterPro"/>
</dbReference>
<dbReference type="PANTHER" id="PTHR35130:SF1">
    <property type="entry name" value="MEDIATOR OF RNA POLYMERASE II TRANSCRIPTION SUBUNIT 16"/>
    <property type="match status" value="1"/>
</dbReference>
<feature type="compositionally biased region" description="Gly residues" evidence="1">
    <location>
        <begin position="881"/>
        <end position="891"/>
    </location>
</feature>
<feature type="region of interest" description="Disordered" evidence="1">
    <location>
        <begin position="725"/>
        <end position="759"/>
    </location>
</feature>
<evidence type="ECO:0000313" key="3">
    <source>
        <dbReference type="Proteomes" id="UP000436088"/>
    </source>
</evidence>
<dbReference type="EMBL" id="VEPZ02001505">
    <property type="protein sequence ID" value="KAE8670601.1"/>
    <property type="molecule type" value="Genomic_DNA"/>
</dbReference>
<feature type="compositionally biased region" description="Low complexity" evidence="1">
    <location>
        <begin position="733"/>
        <end position="759"/>
    </location>
</feature>
<reference evidence="2" key="1">
    <citation type="submission" date="2019-09" db="EMBL/GenBank/DDBJ databases">
        <title>Draft genome information of white flower Hibiscus syriacus.</title>
        <authorList>
            <person name="Kim Y.-M."/>
        </authorList>
    </citation>
    <scope>NUCLEOTIDE SEQUENCE [LARGE SCALE GENOMIC DNA]</scope>
    <source>
        <strain evidence="2">YM2019G1</strain>
    </source>
</reference>
<proteinExistence type="predicted"/>